<reference evidence="3" key="1">
    <citation type="submission" date="2016-02" db="EMBL/GenBank/DDBJ databases">
        <title>Draft genome sequence of Microdochium bolleyi, a fungal endophyte of beachgrass.</title>
        <authorList>
            <consortium name="DOE Joint Genome Institute"/>
            <person name="David A.S."/>
            <person name="May G."/>
            <person name="Haridas S."/>
            <person name="Lim J."/>
            <person name="Wang M."/>
            <person name="Labutti K."/>
            <person name="Lipzen A."/>
            <person name="Barry K."/>
            <person name="Grigoriev I.V."/>
        </authorList>
    </citation>
    <scope>NUCLEOTIDE SEQUENCE [LARGE SCALE GENOMIC DNA]</scope>
    <source>
        <strain evidence="3">J235TASD1</strain>
    </source>
</reference>
<sequence>MYAITAVVLSAALASALPTDTGSSASTAMAQGLPLNVTASAVTKVAARSDEWQVVCDTRPPGSLNPANDGVAYLAGLEGSPSIEPGPGNCQRISCSWGTAIFWCNESHDTVTVEDWGIISKSAQAVIDKCTLNGWAVAGEATDASGTWKTAISMGKNPCCAGDKTLLKKGSLRNLYIKVHFAGFLPGLDSLAGIREGDVREFPIDGKEEQSSNVVIARECELM</sequence>
<name>A0A136IVB6_9PEZI</name>
<evidence type="ECO:0000256" key="1">
    <source>
        <dbReference type="SAM" id="SignalP"/>
    </source>
</evidence>
<protein>
    <recommendedName>
        <fullName evidence="4">Ecp2 effector protein domain-containing protein</fullName>
    </recommendedName>
</protein>
<evidence type="ECO:0000313" key="2">
    <source>
        <dbReference type="EMBL" id="KXJ88828.1"/>
    </source>
</evidence>
<dbReference type="EMBL" id="KQ964257">
    <property type="protein sequence ID" value="KXJ88828.1"/>
    <property type="molecule type" value="Genomic_DNA"/>
</dbReference>
<feature type="signal peptide" evidence="1">
    <location>
        <begin position="1"/>
        <end position="16"/>
    </location>
</feature>
<dbReference type="AlphaFoldDB" id="A0A136IVB6"/>
<evidence type="ECO:0000313" key="3">
    <source>
        <dbReference type="Proteomes" id="UP000070501"/>
    </source>
</evidence>
<dbReference type="Proteomes" id="UP000070501">
    <property type="component" value="Unassembled WGS sequence"/>
</dbReference>
<dbReference type="PANTHER" id="PTHR35605">
    <property type="entry name" value="ECP2 EFFECTOR PROTEIN DOMAIN-CONTAINING PROTEIN-RELATED"/>
    <property type="match status" value="1"/>
</dbReference>
<feature type="chain" id="PRO_5007293166" description="Ecp2 effector protein domain-containing protein" evidence="1">
    <location>
        <begin position="17"/>
        <end position="223"/>
    </location>
</feature>
<proteinExistence type="predicted"/>
<gene>
    <name evidence="2" type="ORF">Micbo1qcDRAFT_206971</name>
</gene>
<evidence type="ECO:0008006" key="4">
    <source>
        <dbReference type="Google" id="ProtNLM"/>
    </source>
</evidence>
<keyword evidence="1" id="KW-0732">Signal</keyword>
<accession>A0A136IVB6</accession>
<dbReference type="PANTHER" id="PTHR35605:SF1">
    <property type="entry name" value="ECP2 EFFECTOR PROTEIN DOMAIN-CONTAINING PROTEIN-RELATED"/>
    <property type="match status" value="1"/>
</dbReference>
<keyword evidence="3" id="KW-1185">Reference proteome</keyword>
<organism evidence="2 3">
    <name type="scientific">Microdochium bolleyi</name>
    <dbReference type="NCBI Taxonomy" id="196109"/>
    <lineage>
        <taxon>Eukaryota</taxon>
        <taxon>Fungi</taxon>
        <taxon>Dikarya</taxon>
        <taxon>Ascomycota</taxon>
        <taxon>Pezizomycotina</taxon>
        <taxon>Sordariomycetes</taxon>
        <taxon>Xylariomycetidae</taxon>
        <taxon>Xylariales</taxon>
        <taxon>Microdochiaceae</taxon>
        <taxon>Microdochium</taxon>
    </lineage>
</organism>
<dbReference type="OrthoDB" id="5272418at2759"/>
<dbReference type="InParanoid" id="A0A136IVB6"/>